<feature type="chain" id="PRO_5042505312" description="Lipoprotein" evidence="2">
    <location>
        <begin position="23"/>
        <end position="84"/>
    </location>
</feature>
<evidence type="ECO:0000256" key="1">
    <source>
        <dbReference type="SAM" id="MobiDB-lite"/>
    </source>
</evidence>
<feature type="region of interest" description="Disordered" evidence="1">
    <location>
        <begin position="27"/>
        <end position="84"/>
    </location>
</feature>
<name>A0AAJ2Q092_9ACTN</name>
<comment type="caution">
    <text evidence="3">The sequence shown here is derived from an EMBL/GenBank/DDBJ whole genome shotgun (WGS) entry which is preliminary data.</text>
</comment>
<evidence type="ECO:0000313" key="3">
    <source>
        <dbReference type="EMBL" id="MDX3136602.1"/>
    </source>
</evidence>
<protein>
    <recommendedName>
        <fullName evidence="5">Lipoprotein</fullName>
    </recommendedName>
</protein>
<feature type="non-terminal residue" evidence="3">
    <location>
        <position position="84"/>
    </location>
</feature>
<dbReference type="EMBL" id="JARAWN010000613">
    <property type="protein sequence ID" value="MDX3136602.1"/>
    <property type="molecule type" value="Genomic_DNA"/>
</dbReference>
<dbReference type="Proteomes" id="UP001273589">
    <property type="component" value="Unassembled WGS sequence"/>
</dbReference>
<feature type="signal peptide" evidence="2">
    <location>
        <begin position="1"/>
        <end position="22"/>
    </location>
</feature>
<accession>A0AAJ2Q092</accession>
<proteinExistence type="predicted"/>
<reference evidence="3" key="1">
    <citation type="journal article" date="2023" name="Microb. Genom.">
        <title>Mesoterricola silvestris gen. nov., sp. nov., Mesoterricola sediminis sp. nov., Geothrix oryzae sp. nov., Geothrix edaphica sp. nov., Geothrix rubra sp. nov., and Geothrix limicola sp. nov., six novel members of Acidobacteriota isolated from soils.</title>
        <authorList>
            <person name="Weisberg A.J."/>
            <person name="Pearce E."/>
            <person name="Kramer C.G."/>
            <person name="Chang J.H."/>
            <person name="Clarke C.R."/>
        </authorList>
    </citation>
    <scope>NUCLEOTIDE SEQUENCE</scope>
    <source>
        <strain evidence="3">ND06-05F</strain>
    </source>
</reference>
<dbReference type="PROSITE" id="PS51257">
    <property type="entry name" value="PROKAR_LIPOPROTEIN"/>
    <property type="match status" value="1"/>
</dbReference>
<dbReference type="AlphaFoldDB" id="A0AAJ2Q092"/>
<evidence type="ECO:0000256" key="2">
    <source>
        <dbReference type="SAM" id="SignalP"/>
    </source>
</evidence>
<keyword evidence="2" id="KW-0732">Signal</keyword>
<evidence type="ECO:0000313" key="4">
    <source>
        <dbReference type="Proteomes" id="UP001273589"/>
    </source>
</evidence>
<organism evidence="3 4">
    <name type="scientific">Streptomyces europaeiscabiei</name>
    <dbReference type="NCBI Taxonomy" id="146819"/>
    <lineage>
        <taxon>Bacteria</taxon>
        <taxon>Bacillati</taxon>
        <taxon>Actinomycetota</taxon>
        <taxon>Actinomycetes</taxon>
        <taxon>Kitasatosporales</taxon>
        <taxon>Streptomycetaceae</taxon>
        <taxon>Streptomyces</taxon>
    </lineage>
</organism>
<gene>
    <name evidence="3" type="ORF">PV367_43975</name>
</gene>
<evidence type="ECO:0008006" key="5">
    <source>
        <dbReference type="Google" id="ProtNLM"/>
    </source>
</evidence>
<sequence length="84" mass="8530">MRRPYRVLARVVVLGMLAGAAACVVDDPGHPRGFPEAAEVDDTASPSPSAPPTPALSAARVRTALPRQDDPGAPRAAPPGPPTA</sequence>